<evidence type="ECO:0000259" key="2">
    <source>
        <dbReference type="Pfam" id="PF19500"/>
    </source>
</evidence>
<keyword evidence="1" id="KW-0175">Coiled coil</keyword>
<dbReference type="InterPro" id="IPR057152">
    <property type="entry name" value="DUF7830"/>
</dbReference>
<accession>A0A1G9KAI3</accession>
<feature type="domain" description="DUF7830" evidence="4">
    <location>
        <begin position="17"/>
        <end position="78"/>
    </location>
</feature>
<reference evidence="6" key="1">
    <citation type="submission" date="2016-10" db="EMBL/GenBank/DDBJ databases">
        <authorList>
            <person name="Varghese N."/>
            <person name="Submissions S."/>
        </authorList>
    </citation>
    <scope>NUCLEOTIDE SEQUENCE [LARGE SCALE GENOMIC DNA]</scope>
    <source>
        <strain evidence="6">DSM 19110</strain>
    </source>
</reference>
<dbReference type="EMBL" id="FNGY01000001">
    <property type="protein sequence ID" value="SDL46576.1"/>
    <property type="molecule type" value="Genomic_DNA"/>
</dbReference>
<gene>
    <name evidence="5" type="ORF">SAMN05421820_101516</name>
</gene>
<dbReference type="Pfam" id="PF25169">
    <property type="entry name" value="DUF7830"/>
    <property type="match status" value="1"/>
</dbReference>
<feature type="domain" description="DUF7829" evidence="3">
    <location>
        <begin position="327"/>
        <end position="549"/>
    </location>
</feature>
<name>A0A1G9KAI3_9SPHI</name>
<dbReference type="AlphaFoldDB" id="A0A1G9KAI3"/>
<evidence type="ECO:0000259" key="3">
    <source>
        <dbReference type="Pfam" id="PF25167"/>
    </source>
</evidence>
<evidence type="ECO:0000256" key="1">
    <source>
        <dbReference type="SAM" id="Coils"/>
    </source>
</evidence>
<dbReference type="Pfam" id="PF25167">
    <property type="entry name" value="DUF7829"/>
    <property type="match status" value="1"/>
</dbReference>
<dbReference type="RefSeq" id="WP_074604540.1">
    <property type="nucleotide sequence ID" value="NZ_FNGY01000001.1"/>
</dbReference>
<evidence type="ECO:0000313" key="6">
    <source>
        <dbReference type="Proteomes" id="UP000183200"/>
    </source>
</evidence>
<dbReference type="InterPro" id="IPR057151">
    <property type="entry name" value="DUF7829"/>
</dbReference>
<dbReference type="InterPro" id="IPR046099">
    <property type="entry name" value="DUF6035"/>
</dbReference>
<dbReference type="Pfam" id="PF19500">
    <property type="entry name" value="DUF6035"/>
    <property type="match status" value="1"/>
</dbReference>
<feature type="coiled-coil region" evidence="1">
    <location>
        <begin position="256"/>
        <end position="290"/>
    </location>
</feature>
<proteinExistence type="predicted"/>
<organism evidence="5 6">
    <name type="scientific">Pedobacter steynii</name>
    <dbReference type="NCBI Taxonomy" id="430522"/>
    <lineage>
        <taxon>Bacteria</taxon>
        <taxon>Pseudomonadati</taxon>
        <taxon>Bacteroidota</taxon>
        <taxon>Sphingobacteriia</taxon>
        <taxon>Sphingobacteriales</taxon>
        <taxon>Sphingobacteriaceae</taxon>
        <taxon>Pedobacter</taxon>
    </lineage>
</organism>
<sequence>MKERAIKLAFDKQAGIFLDADDVFFNTRDAFAIREEYSRKKLFCYECDQSLYITASKFDRLFFRHGPNAGSCILKDKKFSSLELTLYNDTLTAKESPRHRDLKNKIAELLKVTDGVEKDSVFADTHYLFHGKEKRRPDVYCKYQGKEIVFEIQLSALSFRYILDRRDFYRKKGIYLVWILDAFDVKGQSHTERDIKYLSSYQNFFKLDETSIEMRLVCTYKSPYINEKNQLHSPWTSRSLTFDQLRFCSQELQVYYLDYAKKLKSEQIRLEEIEESIRQKAQEKQDQEYRQRSQQKVSDLISKMATYRRNQYDFYKFPSILDGFSDGDLYVLNQKLSFDKVHKQKTQLNYYLSAAINGDFSFINFLLAEQRIEFDVNKTNLDGTTTLQELLNNPCLYNHKNTLLPFLFQRGYNLSQRDIDFYETRPHPPQQDIEADIVLLKCCNSLSEKGLSTQVFRNARLITIIESAKQKKIIGTRLPGWLAFAMNVVISYKRNWEYIQEAFEYYKLTDVIVAHDKKGNFQKKVAEYQLNMPEQQKEVLELLVDLYPEVYF</sequence>
<protein>
    <submittedName>
        <fullName evidence="5">Competence protein CoiA-like family protein</fullName>
    </submittedName>
</protein>
<dbReference type="OrthoDB" id="1305560at2"/>
<feature type="domain" description="DUF6035" evidence="2">
    <location>
        <begin position="86"/>
        <end position="259"/>
    </location>
</feature>
<keyword evidence="6" id="KW-1185">Reference proteome</keyword>
<evidence type="ECO:0000259" key="4">
    <source>
        <dbReference type="Pfam" id="PF25169"/>
    </source>
</evidence>
<evidence type="ECO:0000313" key="5">
    <source>
        <dbReference type="EMBL" id="SDL46576.1"/>
    </source>
</evidence>
<dbReference type="Proteomes" id="UP000183200">
    <property type="component" value="Unassembled WGS sequence"/>
</dbReference>